<dbReference type="PROSITE" id="PS00018">
    <property type="entry name" value="EF_HAND_1"/>
    <property type="match status" value="1"/>
</dbReference>
<organism evidence="5 6">
    <name type="scientific">Plasmopara halstedii</name>
    <name type="common">Downy mildew of sunflower</name>
    <dbReference type="NCBI Taxonomy" id="4781"/>
    <lineage>
        <taxon>Eukaryota</taxon>
        <taxon>Sar</taxon>
        <taxon>Stramenopiles</taxon>
        <taxon>Oomycota</taxon>
        <taxon>Peronosporomycetes</taxon>
        <taxon>Peronosporales</taxon>
        <taxon>Peronosporaceae</taxon>
        <taxon>Plasmopara</taxon>
    </lineage>
</organism>
<feature type="domain" description="EF-hand" evidence="4">
    <location>
        <begin position="64"/>
        <end position="99"/>
    </location>
</feature>
<feature type="compositionally biased region" description="Low complexity" evidence="3">
    <location>
        <begin position="99"/>
        <end position="116"/>
    </location>
</feature>
<evidence type="ECO:0000313" key="5">
    <source>
        <dbReference type="EMBL" id="CEG46870.1"/>
    </source>
</evidence>
<evidence type="ECO:0000256" key="3">
    <source>
        <dbReference type="SAM" id="MobiDB-lite"/>
    </source>
</evidence>
<evidence type="ECO:0000313" key="6">
    <source>
        <dbReference type="Proteomes" id="UP000054928"/>
    </source>
</evidence>
<feature type="compositionally biased region" description="Basic and acidic residues" evidence="3">
    <location>
        <begin position="7"/>
        <end position="45"/>
    </location>
</feature>
<dbReference type="GeneID" id="36398599"/>
<dbReference type="GO" id="GO:0005509">
    <property type="term" value="F:calcium ion binding"/>
    <property type="evidence" value="ECO:0007669"/>
    <property type="project" value="InterPro"/>
</dbReference>
<evidence type="ECO:0000256" key="1">
    <source>
        <dbReference type="ARBA" id="ARBA00022837"/>
    </source>
</evidence>
<dbReference type="OrthoDB" id="186625at2759"/>
<dbReference type="Proteomes" id="UP000054928">
    <property type="component" value="Unassembled WGS sequence"/>
</dbReference>
<feature type="region of interest" description="Disordered" evidence="3">
    <location>
        <begin position="98"/>
        <end position="122"/>
    </location>
</feature>
<dbReference type="SMART" id="SM00054">
    <property type="entry name" value="EFh"/>
    <property type="match status" value="2"/>
</dbReference>
<feature type="region of interest" description="Disordered" evidence="3">
    <location>
        <begin position="1"/>
        <end position="53"/>
    </location>
</feature>
<evidence type="ECO:0000256" key="2">
    <source>
        <dbReference type="SAM" id="Coils"/>
    </source>
</evidence>
<dbReference type="PROSITE" id="PS50222">
    <property type="entry name" value="EF_HAND_2"/>
    <property type="match status" value="2"/>
</dbReference>
<dbReference type="InterPro" id="IPR018247">
    <property type="entry name" value="EF_Hand_1_Ca_BS"/>
</dbReference>
<dbReference type="EMBL" id="CCYD01002371">
    <property type="protein sequence ID" value="CEG46870.1"/>
    <property type="molecule type" value="Genomic_DNA"/>
</dbReference>
<feature type="region of interest" description="Disordered" evidence="3">
    <location>
        <begin position="369"/>
        <end position="389"/>
    </location>
</feature>
<sequence length="463" mass="53128">MASSKTLNDKKHSKKSGETTSRSKDKERKSKNKDRVSSSKDDKNEINTTTDDVVVSTLASASVGHDPDAIQLFRRYDRNRSGALTRFDFLQLLKDYADSSSSTPVTTPSRPPLSLTDTNGIPLGYQRADRNSEFEAGQLFERYDRDHAGALTLDAFHAFFADFKPQLRAFVEESNYRPFAPPVTTISSRQLEPVQEDECLPASENVQDAANDRNAHISPKEVKSKYRSALWKLRNLCKNELIDQRERLVQHMKSIRIEISHRQQHRSSRRTHRRSRTVPVQAFNEEDIGFGNEREVEETKQFEAMEDDLDRLDDVIGFVRFHLNKGSDVSQQEMQKFLDQADRIEEEAECLAMKDYGDVLKSESIENVMSPHVSPKTPPTASIQPESSRDQKLLSLESLLRVKDQMIYQLLQERTAMRKKQNAVEASLKKLSDVSTREMKKWARLTDDMQTEIQQLQSQLQSQ</sequence>
<feature type="coiled-coil region" evidence="2">
    <location>
        <begin position="327"/>
        <end position="354"/>
    </location>
</feature>
<keyword evidence="6" id="KW-1185">Reference proteome</keyword>
<reference evidence="6" key="1">
    <citation type="submission" date="2014-09" db="EMBL/GenBank/DDBJ databases">
        <authorList>
            <person name="Sharma Rahul"/>
            <person name="Thines Marco"/>
        </authorList>
    </citation>
    <scope>NUCLEOTIDE SEQUENCE [LARGE SCALE GENOMIC DNA]</scope>
</reference>
<proteinExistence type="predicted"/>
<keyword evidence="1" id="KW-0106">Calcium</keyword>
<evidence type="ECO:0000259" key="4">
    <source>
        <dbReference type="PROSITE" id="PS50222"/>
    </source>
</evidence>
<dbReference type="InterPro" id="IPR002048">
    <property type="entry name" value="EF_hand_dom"/>
</dbReference>
<dbReference type="SUPFAM" id="SSF47473">
    <property type="entry name" value="EF-hand"/>
    <property type="match status" value="1"/>
</dbReference>
<dbReference type="AlphaFoldDB" id="A0A0P1AWR5"/>
<dbReference type="RefSeq" id="XP_024583239.1">
    <property type="nucleotide sequence ID" value="XM_024717773.1"/>
</dbReference>
<feature type="domain" description="EF-hand" evidence="4">
    <location>
        <begin position="131"/>
        <end position="166"/>
    </location>
</feature>
<name>A0A0P1AWR5_PLAHL</name>
<keyword evidence="2" id="KW-0175">Coiled coil</keyword>
<dbReference type="InterPro" id="IPR011992">
    <property type="entry name" value="EF-hand-dom_pair"/>
</dbReference>
<dbReference type="OMA" id="KWEMAPC"/>
<accession>A0A0P1AWR5</accession>
<dbReference type="Gene3D" id="1.10.238.10">
    <property type="entry name" value="EF-hand"/>
    <property type="match status" value="1"/>
</dbReference>
<protein>
    <submittedName>
        <fullName evidence="5">EF-hand domain pair</fullName>
    </submittedName>
</protein>